<evidence type="ECO:0000313" key="3">
    <source>
        <dbReference type="EMBL" id="SDX43294.1"/>
    </source>
</evidence>
<name>A0A1H3BPM7_9RHOB</name>
<dbReference type="OrthoDB" id="9777859at2"/>
<dbReference type="Pfam" id="PF01425">
    <property type="entry name" value="Amidase"/>
    <property type="match status" value="1"/>
</dbReference>
<dbReference type="GO" id="GO:0016740">
    <property type="term" value="F:transferase activity"/>
    <property type="evidence" value="ECO:0007669"/>
    <property type="project" value="UniProtKB-KW"/>
</dbReference>
<dbReference type="EMBL" id="FNMZ01000005">
    <property type="protein sequence ID" value="SDX43294.1"/>
    <property type="molecule type" value="Genomic_DNA"/>
</dbReference>
<keyword evidence="4" id="KW-1185">Reference proteome</keyword>
<dbReference type="AlphaFoldDB" id="A0A1H3BPM7"/>
<dbReference type="PANTHER" id="PTHR11895">
    <property type="entry name" value="TRANSAMIDASE"/>
    <property type="match status" value="1"/>
</dbReference>
<accession>A0A1H3BPM7</accession>
<reference evidence="3 4" key="1">
    <citation type="submission" date="2016-10" db="EMBL/GenBank/DDBJ databases">
        <authorList>
            <person name="de Groot N.N."/>
        </authorList>
    </citation>
    <scope>NUCLEOTIDE SEQUENCE [LARGE SCALE GENOMIC DNA]</scope>
    <source>
        <strain evidence="3 4">DSM 17890</strain>
    </source>
</reference>
<dbReference type="InterPro" id="IPR000120">
    <property type="entry name" value="Amidase"/>
</dbReference>
<organism evidence="3 4">
    <name type="scientific">Albimonas donghaensis</name>
    <dbReference type="NCBI Taxonomy" id="356660"/>
    <lineage>
        <taxon>Bacteria</taxon>
        <taxon>Pseudomonadati</taxon>
        <taxon>Pseudomonadota</taxon>
        <taxon>Alphaproteobacteria</taxon>
        <taxon>Rhodobacterales</taxon>
        <taxon>Paracoccaceae</taxon>
        <taxon>Albimonas</taxon>
    </lineage>
</organism>
<protein>
    <submittedName>
        <fullName evidence="3">Aspartyl-tRNA(Asn)/glutamyl-tRNA(Gln) amidotransferase subunit A</fullName>
    </submittedName>
</protein>
<dbReference type="RefSeq" id="WP_092683098.1">
    <property type="nucleotide sequence ID" value="NZ_FNMZ01000005.1"/>
</dbReference>
<keyword evidence="3" id="KW-0808">Transferase</keyword>
<dbReference type="InterPro" id="IPR023631">
    <property type="entry name" value="Amidase_dom"/>
</dbReference>
<gene>
    <name evidence="3" type="ORF">SAMN05444336_10593</name>
</gene>
<sequence>MGAPAPGAVETRTRETLARIEASMAGGEAIFLSVDSAGAVAAAAEADARAGLGRARGPLDGALVAVKDNLAMAGRPWTAGIAGWRDRVAAADATAVARLRAAGAVILGGVNLHEGALGATTDNDAFGRCMNPLGPDAQGNALTPGGSSGGSGAAVAAGLADLALGTDTMGSVRIPAAYCGICGAKPTAGLIGRAGLAYLAPTLDTVGPLTRRAADLWPALEALAGVDPEDPDARPARGGWSARPDISLRGVRLGLPKQIETVDCEPAVREGLARAVEVAKRLGARVVALDLEGWDPGRARRGGLLISEAEGAVEMASLMETQGAISDHLAALLAYGRDAGALRMVDAYARIRAAAAACARGLAECDALILPTAPQRAFPHGTPAPANQADFTALANFAGAPAVTLPVPLAGETLPASVQLLGAPWSEARLTAWAEALDLALNP</sequence>
<comment type="similarity">
    <text evidence="1">Belongs to the amidase family.</text>
</comment>
<evidence type="ECO:0000313" key="4">
    <source>
        <dbReference type="Proteomes" id="UP000199118"/>
    </source>
</evidence>
<feature type="domain" description="Amidase" evidence="2">
    <location>
        <begin position="13"/>
        <end position="430"/>
    </location>
</feature>
<evidence type="ECO:0000256" key="1">
    <source>
        <dbReference type="ARBA" id="ARBA00009199"/>
    </source>
</evidence>
<dbReference type="InterPro" id="IPR036928">
    <property type="entry name" value="AS_sf"/>
</dbReference>
<dbReference type="Proteomes" id="UP000199118">
    <property type="component" value="Unassembled WGS sequence"/>
</dbReference>
<dbReference type="PANTHER" id="PTHR11895:SF7">
    <property type="entry name" value="GLUTAMYL-TRNA(GLN) AMIDOTRANSFERASE SUBUNIT A, MITOCHONDRIAL"/>
    <property type="match status" value="1"/>
</dbReference>
<dbReference type="STRING" id="356660.SAMN05444336_10593"/>
<dbReference type="Gene3D" id="3.90.1300.10">
    <property type="entry name" value="Amidase signature (AS) domain"/>
    <property type="match status" value="1"/>
</dbReference>
<evidence type="ECO:0000259" key="2">
    <source>
        <dbReference type="Pfam" id="PF01425"/>
    </source>
</evidence>
<dbReference type="SUPFAM" id="SSF75304">
    <property type="entry name" value="Amidase signature (AS) enzymes"/>
    <property type="match status" value="1"/>
</dbReference>
<proteinExistence type="inferred from homology"/>